<dbReference type="GeneID" id="70223927"/>
<evidence type="ECO:0000256" key="1">
    <source>
        <dbReference type="SAM" id="Phobius"/>
    </source>
</evidence>
<accession>A0A9P9JSX4</accession>
<gene>
    <name evidence="2" type="ORF">BKA55DRAFT_580740</name>
</gene>
<dbReference type="RefSeq" id="XP_046043811.1">
    <property type="nucleotide sequence ID" value="XM_046193973.1"/>
</dbReference>
<sequence length="131" mass="15239">MKADKIFRRRYLVIIVTAAGGIYYIRENAYPLTAVETMAALSERYREIDPFLYFSLEGCRYFLYYYFVCAEYFFPAKYEYNIMNDPVAQFFAAWVGGTIAVTYLIGKIFDLVMQTGGDVQKKKDDGQDNAR</sequence>
<dbReference type="AlphaFoldDB" id="A0A9P9JSX4"/>
<keyword evidence="1" id="KW-0812">Transmembrane</keyword>
<keyword evidence="3" id="KW-1185">Reference proteome</keyword>
<protein>
    <submittedName>
        <fullName evidence="2">Uncharacterized protein</fullName>
    </submittedName>
</protein>
<evidence type="ECO:0000313" key="3">
    <source>
        <dbReference type="Proteomes" id="UP000720189"/>
    </source>
</evidence>
<dbReference type="OrthoDB" id="5102540at2759"/>
<name>A0A9P9JSX4_FUSRE</name>
<dbReference type="Proteomes" id="UP000720189">
    <property type="component" value="Unassembled WGS sequence"/>
</dbReference>
<keyword evidence="1" id="KW-0472">Membrane</keyword>
<evidence type="ECO:0000313" key="2">
    <source>
        <dbReference type="EMBL" id="KAH7232151.1"/>
    </source>
</evidence>
<comment type="caution">
    <text evidence="2">The sequence shown here is derived from an EMBL/GenBank/DDBJ whole genome shotgun (WGS) entry which is preliminary data.</text>
</comment>
<feature type="transmembrane region" description="Helical" evidence="1">
    <location>
        <begin position="87"/>
        <end position="106"/>
    </location>
</feature>
<reference evidence="2" key="1">
    <citation type="journal article" date="2021" name="Nat. Commun.">
        <title>Genetic determinants of endophytism in the Arabidopsis root mycobiome.</title>
        <authorList>
            <person name="Mesny F."/>
            <person name="Miyauchi S."/>
            <person name="Thiergart T."/>
            <person name="Pickel B."/>
            <person name="Atanasova L."/>
            <person name="Karlsson M."/>
            <person name="Huettel B."/>
            <person name="Barry K.W."/>
            <person name="Haridas S."/>
            <person name="Chen C."/>
            <person name="Bauer D."/>
            <person name="Andreopoulos W."/>
            <person name="Pangilinan J."/>
            <person name="LaButti K."/>
            <person name="Riley R."/>
            <person name="Lipzen A."/>
            <person name="Clum A."/>
            <person name="Drula E."/>
            <person name="Henrissat B."/>
            <person name="Kohler A."/>
            <person name="Grigoriev I.V."/>
            <person name="Martin F.M."/>
            <person name="Hacquard S."/>
        </authorList>
    </citation>
    <scope>NUCLEOTIDE SEQUENCE</scope>
    <source>
        <strain evidence="2">MPI-CAGE-AT-0023</strain>
    </source>
</reference>
<keyword evidence="1" id="KW-1133">Transmembrane helix</keyword>
<organism evidence="2 3">
    <name type="scientific">Fusarium redolens</name>
    <dbReference type="NCBI Taxonomy" id="48865"/>
    <lineage>
        <taxon>Eukaryota</taxon>
        <taxon>Fungi</taxon>
        <taxon>Dikarya</taxon>
        <taxon>Ascomycota</taxon>
        <taxon>Pezizomycotina</taxon>
        <taxon>Sordariomycetes</taxon>
        <taxon>Hypocreomycetidae</taxon>
        <taxon>Hypocreales</taxon>
        <taxon>Nectriaceae</taxon>
        <taxon>Fusarium</taxon>
        <taxon>Fusarium redolens species complex</taxon>
    </lineage>
</organism>
<dbReference type="EMBL" id="JAGMUX010000019">
    <property type="protein sequence ID" value="KAH7232151.1"/>
    <property type="molecule type" value="Genomic_DNA"/>
</dbReference>
<proteinExistence type="predicted"/>
<feature type="transmembrane region" description="Helical" evidence="1">
    <location>
        <begin position="51"/>
        <end position="67"/>
    </location>
</feature>